<gene>
    <name evidence="1" type="ORF">FRZ06_15430</name>
</gene>
<reference evidence="1" key="1">
    <citation type="submission" date="2019-08" db="EMBL/GenBank/DDBJ databases">
        <title>Genome sequence of Clostridiales bacterium MT110.</title>
        <authorList>
            <person name="Cao J."/>
        </authorList>
    </citation>
    <scope>NUCLEOTIDE SEQUENCE</scope>
    <source>
        <strain evidence="1">MT110</strain>
    </source>
</reference>
<dbReference type="EMBL" id="CP042469">
    <property type="protein sequence ID" value="QOX64633.1"/>
    <property type="molecule type" value="Genomic_DNA"/>
</dbReference>
<keyword evidence="2" id="KW-1185">Reference proteome</keyword>
<accession>A0ACD1AEK9</accession>
<organism evidence="1 2">
    <name type="scientific">Anoxybacterium hadale</name>
    <dbReference type="NCBI Taxonomy" id="3408580"/>
    <lineage>
        <taxon>Bacteria</taxon>
        <taxon>Bacillati</taxon>
        <taxon>Bacillota</taxon>
        <taxon>Clostridia</taxon>
        <taxon>Peptostreptococcales</taxon>
        <taxon>Anaerovoracaceae</taxon>
        <taxon>Anoxybacterium</taxon>
    </lineage>
</organism>
<name>A0ACD1AEK9_9FIRM</name>
<evidence type="ECO:0000313" key="2">
    <source>
        <dbReference type="Proteomes" id="UP000594014"/>
    </source>
</evidence>
<evidence type="ECO:0000313" key="1">
    <source>
        <dbReference type="EMBL" id="QOX64633.1"/>
    </source>
</evidence>
<proteinExistence type="predicted"/>
<dbReference type="Proteomes" id="UP000594014">
    <property type="component" value="Chromosome"/>
</dbReference>
<protein>
    <submittedName>
        <fullName evidence="1">Uncharacterized protein</fullName>
    </submittedName>
</protein>
<sequence length="64" mass="7585">MEEKSKLICDRCKVDMTESEVEFSYLNRSFRHKVPRCPKCGQVYIPEKLASGRMNEVEKMLEEK</sequence>